<dbReference type="Proteomes" id="UP001519332">
    <property type="component" value="Unassembled WGS sequence"/>
</dbReference>
<dbReference type="EMBL" id="JAGINW010000001">
    <property type="protein sequence ID" value="MBP2325096.1"/>
    <property type="molecule type" value="Genomic_DNA"/>
</dbReference>
<comment type="caution">
    <text evidence="2">The sequence shown here is derived from an EMBL/GenBank/DDBJ whole genome shotgun (WGS) entry which is preliminary data.</text>
</comment>
<dbReference type="RefSeq" id="WP_209642340.1">
    <property type="nucleotide sequence ID" value="NZ_JAGINW010000001.1"/>
</dbReference>
<evidence type="ECO:0000313" key="2">
    <source>
        <dbReference type="EMBL" id="MBP2325096.1"/>
    </source>
</evidence>
<gene>
    <name evidence="2" type="ORF">JOF56_005481</name>
</gene>
<proteinExistence type="predicted"/>
<dbReference type="Pfam" id="PF19694">
    <property type="entry name" value="DUF6194"/>
    <property type="match status" value="1"/>
</dbReference>
<sequence>MDLEELKGQITFDGVRALEHEGDTYYLYDPHSDLPPERQMPFVTIVTGDRHDDFSRLDEPGTYRLNIGLTKATFTARFQQEGEIDYAARDVVMRHPVYGGQYWVCVVNPTDISVIRPLMAEAYQFGVRKYNNHQARTSGHSGQ</sequence>
<dbReference type="InterPro" id="IPR045676">
    <property type="entry name" value="DUF6194"/>
</dbReference>
<protein>
    <recommendedName>
        <fullName evidence="1">DUF6194 domain-containing protein</fullName>
    </recommendedName>
</protein>
<feature type="domain" description="DUF6194" evidence="1">
    <location>
        <begin position="6"/>
        <end position="134"/>
    </location>
</feature>
<keyword evidence="3" id="KW-1185">Reference proteome</keyword>
<name>A0ABS4TL03_9PSEU</name>
<reference evidence="2 3" key="1">
    <citation type="submission" date="2021-03" db="EMBL/GenBank/DDBJ databases">
        <title>Sequencing the genomes of 1000 actinobacteria strains.</title>
        <authorList>
            <person name="Klenk H.-P."/>
        </authorList>
    </citation>
    <scope>NUCLEOTIDE SEQUENCE [LARGE SCALE GENOMIC DNA]</scope>
    <source>
        <strain evidence="2 3">DSM 46670</strain>
    </source>
</reference>
<organism evidence="2 3">
    <name type="scientific">Kibdelosporangium banguiense</name>
    <dbReference type="NCBI Taxonomy" id="1365924"/>
    <lineage>
        <taxon>Bacteria</taxon>
        <taxon>Bacillati</taxon>
        <taxon>Actinomycetota</taxon>
        <taxon>Actinomycetes</taxon>
        <taxon>Pseudonocardiales</taxon>
        <taxon>Pseudonocardiaceae</taxon>
        <taxon>Kibdelosporangium</taxon>
    </lineage>
</organism>
<accession>A0ABS4TL03</accession>
<evidence type="ECO:0000313" key="3">
    <source>
        <dbReference type="Proteomes" id="UP001519332"/>
    </source>
</evidence>
<evidence type="ECO:0000259" key="1">
    <source>
        <dbReference type="Pfam" id="PF19694"/>
    </source>
</evidence>